<proteinExistence type="predicted"/>
<feature type="signal peptide" evidence="1">
    <location>
        <begin position="1"/>
        <end position="19"/>
    </location>
</feature>
<accession>A0A5B8UWR3</accession>
<keyword evidence="1" id="KW-0732">Signal</keyword>
<evidence type="ECO:0000256" key="1">
    <source>
        <dbReference type="SAM" id="SignalP"/>
    </source>
</evidence>
<organism evidence="2 3">
    <name type="scientific">Mucilaginibacter ginsenosidivorans</name>
    <dbReference type="NCBI Taxonomy" id="398053"/>
    <lineage>
        <taxon>Bacteria</taxon>
        <taxon>Pseudomonadati</taxon>
        <taxon>Bacteroidota</taxon>
        <taxon>Sphingobacteriia</taxon>
        <taxon>Sphingobacteriales</taxon>
        <taxon>Sphingobacteriaceae</taxon>
        <taxon>Mucilaginibacter</taxon>
    </lineage>
</organism>
<dbReference type="EMBL" id="CP042436">
    <property type="protein sequence ID" value="QEC63338.1"/>
    <property type="molecule type" value="Genomic_DNA"/>
</dbReference>
<feature type="chain" id="PRO_5022888091" evidence="1">
    <location>
        <begin position="20"/>
        <end position="186"/>
    </location>
</feature>
<evidence type="ECO:0000313" key="3">
    <source>
        <dbReference type="Proteomes" id="UP000321479"/>
    </source>
</evidence>
<protein>
    <submittedName>
        <fullName evidence="2">Uncharacterized protein</fullName>
    </submittedName>
</protein>
<sequence>MKKNLFVTLLLFTPLFSFAQTFKPIDGAIGIKFGDEGLKAKNIITAHGGEFDILGSHYPESLHFTHVNFGHFASELAAVKLFRGKVYEMGFIFRVDTGAKTISYYNDLVASLNKIYGEGKSTWDFKSPYTKGDGNEVEAIKTGNADVETLWIDKTNAIQVKIVPDAYVIMLTFQDSKVAEQANAKK</sequence>
<reference evidence="2 3" key="1">
    <citation type="journal article" date="2017" name="Curr. Microbiol.">
        <title>Mucilaginibacter ginsenosidivorans sp. nov., Isolated from Soil of Ginseng Field.</title>
        <authorList>
            <person name="Kim M.M."/>
            <person name="Siddiqi M.Z."/>
            <person name="Im W.T."/>
        </authorList>
    </citation>
    <scope>NUCLEOTIDE SEQUENCE [LARGE SCALE GENOMIC DNA]</scope>
    <source>
        <strain evidence="2 3">Gsoil 3017</strain>
    </source>
</reference>
<gene>
    <name evidence="2" type="ORF">FRZ54_12385</name>
</gene>
<dbReference type="Proteomes" id="UP000321479">
    <property type="component" value="Chromosome"/>
</dbReference>
<name>A0A5B8UWR3_9SPHI</name>
<dbReference type="KEGG" id="mgin:FRZ54_12385"/>
<dbReference type="RefSeq" id="WP_147031914.1">
    <property type="nucleotide sequence ID" value="NZ_CP042436.1"/>
</dbReference>
<evidence type="ECO:0000313" key="2">
    <source>
        <dbReference type="EMBL" id="QEC63338.1"/>
    </source>
</evidence>
<dbReference type="AlphaFoldDB" id="A0A5B8UWR3"/>
<keyword evidence="3" id="KW-1185">Reference proteome</keyword>